<evidence type="ECO:0000313" key="1">
    <source>
        <dbReference type="EMBL" id="NHZ92329.1"/>
    </source>
</evidence>
<reference evidence="1 2" key="1">
    <citation type="submission" date="2019-10" db="EMBL/GenBank/DDBJ databases">
        <title>Taxonomy of Antarctic Massilia spp.: description of Massilia rubra sp. nov., Massilia aquatica sp. nov., Massilia mucilaginosa sp. nov., Massilia frigida sp. nov. isolated from streams, lakes and regoliths.</title>
        <authorList>
            <person name="Holochova P."/>
            <person name="Sedlacek I."/>
            <person name="Kralova S."/>
            <person name="Maslanova I."/>
            <person name="Busse H.-J."/>
            <person name="Stankova E."/>
            <person name="Vrbovska V."/>
            <person name="Kovarovic V."/>
            <person name="Bartak M."/>
            <person name="Svec P."/>
            <person name="Pantucek R."/>
        </authorList>
    </citation>
    <scope>NUCLEOTIDE SEQUENCE [LARGE SCALE GENOMIC DNA]</scope>
    <source>
        <strain evidence="1 2">CCM 8733</strain>
    </source>
</reference>
<protein>
    <submittedName>
        <fullName evidence="1">Uncharacterized protein</fullName>
    </submittedName>
</protein>
<dbReference type="SUPFAM" id="SSF69279">
    <property type="entry name" value="Phage tail proteins"/>
    <property type="match status" value="1"/>
</dbReference>
<dbReference type="Pfam" id="PF05954">
    <property type="entry name" value="Phage_GPD"/>
    <property type="match status" value="1"/>
</dbReference>
<accession>A0ABX0P055</accession>
<dbReference type="EMBL" id="WHJH01000043">
    <property type="protein sequence ID" value="NHZ92329.1"/>
    <property type="molecule type" value="Genomic_DNA"/>
</dbReference>
<sequence>MTVEGIIEEDYAPQMIRHSFKLSSSTQGPLMTFLDMRNSLAGLTVADRLIRLRLWGDHGFLDDVMLVQDVEGVESIWGGIEYHLLCVSPTAGMTLKQFIAMPAELQFVTSSGTLRRVCGIVDCVQEGESDGGLGTYRLTMRDALSINDKGCNTRIFRDMNEVDITNVVLGDWCRDNPVLARAFQFQTWRLKSDYPRREFTFQRRESDSAFLRRLWKRRGFSWFFSPAVEAADGDAPVHVLM</sequence>
<gene>
    <name evidence="1" type="ORF">F2P45_25465</name>
</gene>
<evidence type="ECO:0000313" key="2">
    <source>
        <dbReference type="Proteomes" id="UP000609726"/>
    </source>
</evidence>
<name>A0ABX0P055_9BURK</name>
<dbReference type="Proteomes" id="UP000609726">
    <property type="component" value="Unassembled WGS sequence"/>
</dbReference>
<proteinExistence type="predicted"/>
<comment type="caution">
    <text evidence="1">The sequence shown here is derived from an EMBL/GenBank/DDBJ whole genome shotgun (WGS) entry which is preliminary data.</text>
</comment>
<keyword evidence="2" id="KW-1185">Reference proteome</keyword>
<organism evidence="1 2">
    <name type="scientific">Massilia mucilaginosa</name>
    <dbReference type="NCBI Taxonomy" id="2609282"/>
    <lineage>
        <taxon>Bacteria</taxon>
        <taxon>Pseudomonadati</taxon>
        <taxon>Pseudomonadota</taxon>
        <taxon>Betaproteobacteria</taxon>
        <taxon>Burkholderiales</taxon>
        <taxon>Oxalobacteraceae</taxon>
        <taxon>Telluria group</taxon>
        <taxon>Massilia</taxon>
    </lineage>
</organism>
<dbReference type="Gene3D" id="3.55.50.10">
    <property type="entry name" value="Baseplate protein-like domains"/>
    <property type="match status" value="1"/>
</dbReference>